<dbReference type="OrthoDB" id="5852399at2759"/>
<reference evidence="2 3" key="2">
    <citation type="submission" date="2018-11" db="EMBL/GenBank/DDBJ databases">
        <authorList>
            <consortium name="Pathogen Informatics"/>
        </authorList>
    </citation>
    <scope>NUCLEOTIDE SEQUENCE [LARGE SCALE GENOMIC DNA]</scope>
</reference>
<name>A0A0N5D157_THECL</name>
<protein>
    <submittedName>
        <fullName evidence="4">BLVR domain-containing protein</fullName>
    </submittedName>
</protein>
<sequence>MLQNTLDKGQKAPTVQPCHHVSQIISSETLKTCQAPVSIQPRKMWNKLETRLMSKQATRQDKKVAIKSERKKSAEKDVSKTQIDSDSEEVTTLIVPIRLDHTQRSISQKVDDSADTGEFVDELSEDRERSDSE</sequence>
<accession>A0A0N5D157</accession>
<dbReference type="Proteomes" id="UP000276776">
    <property type="component" value="Unassembled WGS sequence"/>
</dbReference>
<dbReference type="WBParaSite" id="TCLT_0000657001-mRNA-1">
    <property type="protein sequence ID" value="TCLT_0000657001-mRNA-1"/>
    <property type="gene ID" value="TCLT_0000657001"/>
</dbReference>
<gene>
    <name evidence="2" type="ORF">TCLT_LOCUS6559</name>
</gene>
<feature type="compositionally biased region" description="Acidic residues" evidence="1">
    <location>
        <begin position="113"/>
        <end position="125"/>
    </location>
</feature>
<organism evidence="4">
    <name type="scientific">Thelazia callipaeda</name>
    <name type="common">Oriental eyeworm</name>
    <name type="synonym">Parasitic nematode</name>
    <dbReference type="NCBI Taxonomy" id="103827"/>
    <lineage>
        <taxon>Eukaryota</taxon>
        <taxon>Metazoa</taxon>
        <taxon>Ecdysozoa</taxon>
        <taxon>Nematoda</taxon>
        <taxon>Chromadorea</taxon>
        <taxon>Rhabditida</taxon>
        <taxon>Spirurina</taxon>
        <taxon>Spiruromorpha</taxon>
        <taxon>Thelazioidea</taxon>
        <taxon>Thelaziidae</taxon>
        <taxon>Thelazia</taxon>
    </lineage>
</organism>
<evidence type="ECO:0000313" key="3">
    <source>
        <dbReference type="Proteomes" id="UP000276776"/>
    </source>
</evidence>
<reference evidence="4" key="1">
    <citation type="submission" date="2017-02" db="UniProtKB">
        <authorList>
            <consortium name="WormBaseParasite"/>
        </authorList>
    </citation>
    <scope>IDENTIFICATION</scope>
</reference>
<dbReference type="AlphaFoldDB" id="A0A0N5D157"/>
<evidence type="ECO:0000313" key="4">
    <source>
        <dbReference type="WBParaSite" id="TCLT_0000657001-mRNA-1"/>
    </source>
</evidence>
<feature type="compositionally biased region" description="Basic and acidic residues" evidence="1">
    <location>
        <begin position="53"/>
        <end position="79"/>
    </location>
</feature>
<evidence type="ECO:0000313" key="2">
    <source>
        <dbReference type="EMBL" id="VDN03920.1"/>
    </source>
</evidence>
<feature type="region of interest" description="Disordered" evidence="1">
    <location>
        <begin position="53"/>
        <end position="133"/>
    </location>
</feature>
<keyword evidence="3" id="KW-1185">Reference proteome</keyword>
<proteinExistence type="predicted"/>
<evidence type="ECO:0000256" key="1">
    <source>
        <dbReference type="SAM" id="MobiDB-lite"/>
    </source>
</evidence>
<dbReference type="EMBL" id="UYYF01004426">
    <property type="protein sequence ID" value="VDN03920.1"/>
    <property type="molecule type" value="Genomic_DNA"/>
</dbReference>